<evidence type="ECO:0000313" key="2">
    <source>
        <dbReference type="EMBL" id="NWN92069.1"/>
    </source>
</evidence>
<protein>
    <submittedName>
        <fullName evidence="2">Twin transmembrane helix small protein</fullName>
    </submittedName>
</protein>
<feature type="transmembrane region" description="Helical" evidence="1">
    <location>
        <begin position="6"/>
        <end position="26"/>
    </location>
</feature>
<feature type="transmembrane region" description="Helical" evidence="1">
    <location>
        <begin position="38"/>
        <end position="57"/>
    </location>
</feature>
<proteinExistence type="predicted"/>
<name>A0A851HQR0_9GAMM</name>
<dbReference type="EMBL" id="JABEVQ010000005">
    <property type="protein sequence ID" value="NWN92069.1"/>
    <property type="molecule type" value="Genomic_DNA"/>
</dbReference>
<accession>A0A851HQR0</accession>
<dbReference type="AlphaFoldDB" id="A0A851HQR0"/>
<sequence length="67" mass="7345">MLKALIIFLMLAVIVSLFSGLFFLIRDGGKTNRVLNSLALRVALSVLLLIIIIVSLWQGSLTLHPTP</sequence>
<keyword evidence="1" id="KW-0472">Membrane</keyword>
<evidence type="ECO:0000256" key="1">
    <source>
        <dbReference type="SAM" id="Phobius"/>
    </source>
</evidence>
<dbReference type="InterPro" id="IPR021313">
    <property type="entry name" value="DUF2909"/>
</dbReference>
<keyword evidence="1 2" id="KW-0812">Transmembrane</keyword>
<dbReference type="Pfam" id="PF11137">
    <property type="entry name" value="DUF2909"/>
    <property type="match status" value="1"/>
</dbReference>
<organism evidence="2 3">
    <name type="scientific">Marinobacter adhaerens</name>
    <dbReference type="NCBI Taxonomy" id="1033846"/>
    <lineage>
        <taxon>Bacteria</taxon>
        <taxon>Pseudomonadati</taxon>
        <taxon>Pseudomonadota</taxon>
        <taxon>Gammaproteobacteria</taxon>
        <taxon>Pseudomonadales</taxon>
        <taxon>Marinobacteraceae</taxon>
        <taxon>Marinobacter</taxon>
    </lineage>
</organism>
<keyword evidence="3" id="KW-1185">Reference proteome</keyword>
<dbReference type="NCBIfam" id="NF033233">
    <property type="entry name" value="twin_helix"/>
    <property type="match status" value="1"/>
</dbReference>
<evidence type="ECO:0000313" key="3">
    <source>
        <dbReference type="Proteomes" id="UP000536442"/>
    </source>
</evidence>
<gene>
    <name evidence="2" type="ORF">HLV39_11250</name>
</gene>
<reference evidence="2 3" key="1">
    <citation type="submission" date="2020-03" db="EMBL/GenBank/DDBJ databases">
        <title>Metagenomic, metatranscriptomic, and metabolomic analyses revealed the key microbes and metabolic features during the fermentation of ganjang, Korean traditional soy sauce.</title>
        <authorList>
            <person name="Chun B.H."/>
            <person name="Jeon C.O."/>
        </authorList>
    </citation>
    <scope>NUCLEOTIDE SEQUENCE [LARGE SCALE GENOMIC DNA]</scope>
    <source>
        <strain evidence="2 3">KG14</strain>
    </source>
</reference>
<keyword evidence="1" id="KW-1133">Transmembrane helix</keyword>
<comment type="caution">
    <text evidence="2">The sequence shown here is derived from an EMBL/GenBank/DDBJ whole genome shotgun (WGS) entry which is preliminary data.</text>
</comment>
<dbReference type="Proteomes" id="UP000536442">
    <property type="component" value="Unassembled WGS sequence"/>
</dbReference>